<feature type="transmembrane region" description="Helical" evidence="1">
    <location>
        <begin position="29"/>
        <end position="48"/>
    </location>
</feature>
<dbReference type="RefSeq" id="WP_379320337.1">
    <property type="nucleotide sequence ID" value="NZ_JBHTLM010000012.1"/>
</dbReference>
<sequence length="56" mass="6521">MRHFYFRLIIGIVWLIAAIFSVVNGNFPFAALYVVLGIVFLYSANSIWKKEKGNRR</sequence>
<dbReference type="Proteomes" id="UP001597262">
    <property type="component" value="Unassembled WGS sequence"/>
</dbReference>
<evidence type="ECO:0000256" key="1">
    <source>
        <dbReference type="SAM" id="Phobius"/>
    </source>
</evidence>
<reference evidence="3" key="1">
    <citation type="journal article" date="2019" name="Int. J. Syst. Evol. Microbiol.">
        <title>The Global Catalogue of Microorganisms (GCM) 10K type strain sequencing project: providing services to taxonomists for standard genome sequencing and annotation.</title>
        <authorList>
            <consortium name="The Broad Institute Genomics Platform"/>
            <consortium name="The Broad Institute Genome Sequencing Center for Infectious Disease"/>
            <person name="Wu L."/>
            <person name="Ma J."/>
        </authorList>
    </citation>
    <scope>NUCLEOTIDE SEQUENCE [LARGE SCALE GENOMIC DNA]</scope>
    <source>
        <strain evidence="3">CCUG 59189</strain>
    </source>
</reference>
<proteinExistence type="predicted"/>
<keyword evidence="1" id="KW-0812">Transmembrane</keyword>
<keyword evidence="1" id="KW-1133">Transmembrane helix</keyword>
<keyword evidence="1" id="KW-0472">Membrane</keyword>
<accession>A0ABW3RZG1</accession>
<gene>
    <name evidence="2" type="ORF">ACFQ3W_16485</name>
</gene>
<feature type="transmembrane region" description="Helical" evidence="1">
    <location>
        <begin position="5"/>
        <end position="23"/>
    </location>
</feature>
<organism evidence="2 3">
    <name type="scientific">Paenibacillus puldeungensis</name>
    <dbReference type="NCBI Taxonomy" id="696536"/>
    <lineage>
        <taxon>Bacteria</taxon>
        <taxon>Bacillati</taxon>
        <taxon>Bacillota</taxon>
        <taxon>Bacilli</taxon>
        <taxon>Bacillales</taxon>
        <taxon>Paenibacillaceae</taxon>
        <taxon>Paenibacillus</taxon>
    </lineage>
</organism>
<evidence type="ECO:0000313" key="2">
    <source>
        <dbReference type="EMBL" id="MFD1177889.1"/>
    </source>
</evidence>
<keyword evidence="3" id="KW-1185">Reference proteome</keyword>
<evidence type="ECO:0000313" key="3">
    <source>
        <dbReference type="Proteomes" id="UP001597262"/>
    </source>
</evidence>
<name>A0ABW3RZG1_9BACL</name>
<dbReference type="EMBL" id="JBHTLM010000012">
    <property type="protein sequence ID" value="MFD1177889.1"/>
    <property type="molecule type" value="Genomic_DNA"/>
</dbReference>
<protein>
    <submittedName>
        <fullName evidence="2">Uncharacterized protein</fullName>
    </submittedName>
</protein>
<comment type="caution">
    <text evidence="2">The sequence shown here is derived from an EMBL/GenBank/DDBJ whole genome shotgun (WGS) entry which is preliminary data.</text>
</comment>